<evidence type="ECO:0000313" key="4">
    <source>
        <dbReference type="Proteomes" id="UP000424752"/>
    </source>
</evidence>
<proteinExistence type="predicted"/>
<feature type="chain" id="PRO_5044633435" evidence="1">
    <location>
        <begin position="23"/>
        <end position="176"/>
    </location>
</feature>
<evidence type="ECO:0000256" key="1">
    <source>
        <dbReference type="SAM" id="SignalP"/>
    </source>
</evidence>
<dbReference type="Proteomes" id="UP000424752">
    <property type="component" value="Chromosome"/>
</dbReference>
<name>A0A6I6EHK9_9GAMM</name>
<gene>
    <name evidence="2" type="ORF">GK011_20270</name>
    <name evidence="3" type="ORF">GN242_20085</name>
</gene>
<evidence type="ECO:0000313" key="3">
    <source>
        <dbReference type="EMBL" id="QGU89367.1"/>
    </source>
</evidence>
<feature type="signal peptide" evidence="1">
    <location>
        <begin position="1"/>
        <end position="22"/>
    </location>
</feature>
<accession>A0A6I6EHK9</accession>
<keyword evidence="5" id="KW-1185">Reference proteome</keyword>
<dbReference type="Gene3D" id="2.60.40.2040">
    <property type="entry name" value="CFA/I fimbrial subunit E, pilin domain"/>
    <property type="match status" value="1"/>
</dbReference>
<dbReference type="EMBL" id="WLZX01000013">
    <property type="protein sequence ID" value="MTD29268.1"/>
    <property type="molecule type" value="Genomic_DNA"/>
</dbReference>
<dbReference type="EMBL" id="CP046509">
    <property type="protein sequence ID" value="QGU89367.1"/>
    <property type="molecule type" value="Genomic_DNA"/>
</dbReference>
<protein>
    <submittedName>
        <fullName evidence="3">Fimbrial assembly protein</fullName>
    </submittedName>
</protein>
<keyword evidence="1" id="KW-0732">Signal</keyword>
<dbReference type="Proteomes" id="UP000480164">
    <property type="component" value="Unassembled WGS sequence"/>
</dbReference>
<organism evidence="3 4">
    <name type="scientific">Erwinia sorbitola</name>
    <dbReference type="NCBI Taxonomy" id="2681984"/>
    <lineage>
        <taxon>Bacteria</taxon>
        <taxon>Pseudomonadati</taxon>
        <taxon>Pseudomonadota</taxon>
        <taxon>Gammaproteobacteria</taxon>
        <taxon>Enterobacterales</taxon>
        <taxon>Erwiniaceae</taxon>
        <taxon>Erwinia</taxon>
    </lineage>
</organism>
<reference evidence="2 5" key="1">
    <citation type="submission" date="2019-11" db="EMBL/GenBank/DDBJ databases">
        <title>Erwinia sp. nov., isolated from feces of birds in Tibet plateau of China.</title>
        <authorList>
            <person name="Ge Y."/>
        </authorList>
    </citation>
    <scope>NUCLEOTIDE SEQUENCE [LARGE SCALE GENOMIC DNA]</scope>
    <source>
        <strain evidence="2 5">J316</strain>
    </source>
</reference>
<accession>A0A6L6GTX0</accession>
<dbReference type="KEGG" id="erwi:GN242_20085"/>
<sequence>MKIKNIALAMAIAFSFAGSVHAANDATVSKKIILTAQINDSIFVSKPDGSSWYETEELKATDYKQAHFSKVLPIRVWSKNADFNISLAQQLKMSNGNYEMINPAVTLVTPQGNKQVTFGTSTKVTQVVAGTDGFDSVYDLKIDVDAPVKTTASTNGSYSGELVMLFEAVASAPNGS</sequence>
<reference evidence="3 4" key="2">
    <citation type="submission" date="2019-12" db="EMBL/GenBank/DDBJ databases">
        <title>Erwinia sp. nov., isolated from droppings of birds in the Qinghai-Tiebt plateau of China.</title>
        <authorList>
            <person name="Ge Y."/>
        </authorList>
    </citation>
    <scope>NUCLEOTIDE SEQUENCE [LARGE SCALE GENOMIC DNA]</scope>
    <source>
        <strain evidence="3 4">J780</strain>
    </source>
</reference>
<evidence type="ECO:0000313" key="5">
    <source>
        <dbReference type="Proteomes" id="UP000480164"/>
    </source>
</evidence>
<evidence type="ECO:0000313" key="2">
    <source>
        <dbReference type="EMBL" id="MTD29268.1"/>
    </source>
</evidence>
<dbReference type="RefSeq" id="WP_154754484.1">
    <property type="nucleotide sequence ID" value="NZ_CP046509.1"/>
</dbReference>
<dbReference type="AlphaFoldDB" id="A0A6I6EHK9"/>